<dbReference type="SMART" id="SM00487">
    <property type="entry name" value="DEXDc"/>
    <property type="match status" value="1"/>
</dbReference>
<dbReference type="GO" id="GO:0005524">
    <property type="term" value="F:ATP binding"/>
    <property type="evidence" value="ECO:0007669"/>
    <property type="project" value="UniProtKB-KW"/>
</dbReference>
<keyword evidence="4" id="KW-0067">ATP-binding</keyword>
<dbReference type="InterPro" id="IPR014001">
    <property type="entry name" value="Helicase_ATP-bd"/>
</dbReference>
<dbReference type="Gene3D" id="3.40.50.300">
    <property type="entry name" value="P-loop containing nucleotide triphosphate hydrolases"/>
    <property type="match status" value="1"/>
</dbReference>
<dbReference type="InterPro" id="IPR049730">
    <property type="entry name" value="SNF2/RAD54-like_C"/>
</dbReference>
<sequence length="929" mass="107140">MNLESSMNYKGNAIEILGKKEVFGQKVVWIRILETNEFKQVFEDDLESDSDGLDLNHIRFVSIAAKIKDEISKKIILAPYESSLIPLPHQILVLEKVMQSHQNRFLLADEVGMGKTIEAGLILKELKLRGEVNRILVIVPKSAMMQWQSELKEHFNEVFHIYDSELINSLSRTFSNINADQEFNFWEQHNQIIVSTDSLKPIANRQGWAKEKVEEYNKFRMEAVLKANFDLIIIDEVHKMGGANPNVSRYILAQALCDTVPNVMLLSATPHRGKSDHFRRILQLLDPDAFAGDGLPEIKEIEPYVIRTEKRLAVDYEGNKLFNERETVRFDVTLDPRKHALQKELYDEVTEYVRKGFNSAKKTGNSAKGLIMILFQRLVSSSTAAILSAMEGRLLRLQSGEEDGLDNYQLDMDMIMEEQDTGFNFDSIYNSISIAILNDEESYLRELINKATACIQRERDAKADAFIEKYRTLQQEYGDPDLKVLVFTEFRTTQMMLKKILEMEGFRISTINGSQDIDTRKINLTKFKNECQILIATDAAGESLNMQFSHIVFNYDLPWNPMMIEQRIGRVDRIGQKKKVKAFNMLTDNSVDRRVYEVIQEKLTFIIEQLGIDKTSDVLDSTIEQNKINNLYLQSLLDPSKFDFAGEKWLNEIKNKLRSYKSTEGILPQVSEDEIEPKKASDIKYSPLPHWLESLIEMYVFIHKGSISKNLLGYTEIQVNREKKKVTFDPEVALNQPDVEHLTLQNSWIRSLLNGVGEIDNASSITTYISESGEEILGFWSLWEISALNKLESKTSYQCFFLADNGKQYTAYANDIWTRLIKGDLKLLPVTTNESIKASSNLEKLQDVLSSSFQNLKVELESKMNIKKTNKVNSYNYQRSRIEKIGIENIRQSKLRRLENEQKEWEHEFYSNQKVLPGLKQLITFRING</sequence>
<organism evidence="7 8">
    <name type="scientific">Belliella buryatensis</name>
    <dbReference type="NCBI Taxonomy" id="1500549"/>
    <lineage>
        <taxon>Bacteria</taxon>
        <taxon>Pseudomonadati</taxon>
        <taxon>Bacteroidota</taxon>
        <taxon>Cytophagia</taxon>
        <taxon>Cytophagales</taxon>
        <taxon>Cyclobacteriaceae</taxon>
        <taxon>Belliella</taxon>
    </lineage>
</organism>
<evidence type="ECO:0000256" key="2">
    <source>
        <dbReference type="ARBA" id="ARBA00022801"/>
    </source>
</evidence>
<evidence type="ECO:0000259" key="5">
    <source>
        <dbReference type="PROSITE" id="PS51192"/>
    </source>
</evidence>
<dbReference type="InterPro" id="IPR001650">
    <property type="entry name" value="Helicase_C-like"/>
</dbReference>
<keyword evidence="8" id="KW-1185">Reference proteome</keyword>
<keyword evidence="2" id="KW-0378">Hydrolase</keyword>
<dbReference type="Proteomes" id="UP000198480">
    <property type="component" value="Unassembled WGS sequence"/>
</dbReference>
<dbReference type="PANTHER" id="PTHR45766:SF6">
    <property type="entry name" value="SWI_SNF-RELATED MATRIX-ASSOCIATED ACTIN-DEPENDENT REGULATOR OF CHROMATIN SUBFAMILY A-LIKE PROTEIN 1"/>
    <property type="match status" value="1"/>
</dbReference>
<evidence type="ECO:0000313" key="8">
    <source>
        <dbReference type="Proteomes" id="UP000198480"/>
    </source>
</evidence>
<dbReference type="InterPro" id="IPR000330">
    <property type="entry name" value="SNF2_N"/>
</dbReference>
<dbReference type="InterPro" id="IPR027417">
    <property type="entry name" value="P-loop_NTPase"/>
</dbReference>
<dbReference type="InterPro" id="IPR038718">
    <property type="entry name" value="SNF2-like_sf"/>
</dbReference>
<keyword evidence="3 7" id="KW-0347">Helicase</keyword>
<reference evidence="8" key="1">
    <citation type="submission" date="2017-06" db="EMBL/GenBank/DDBJ databases">
        <authorList>
            <person name="Varghese N."/>
            <person name="Submissions S."/>
        </authorList>
    </citation>
    <scope>NUCLEOTIDE SEQUENCE [LARGE SCALE GENOMIC DNA]</scope>
    <source>
        <strain evidence="8">5C</strain>
    </source>
</reference>
<dbReference type="PROSITE" id="PS51192">
    <property type="entry name" value="HELICASE_ATP_BIND_1"/>
    <property type="match status" value="1"/>
</dbReference>
<name>A0A239H5A5_9BACT</name>
<accession>A0A239H5A5</accession>
<gene>
    <name evidence="7" type="ORF">SAMN06295967_1255</name>
</gene>
<dbReference type="CDD" id="cd18011">
    <property type="entry name" value="DEXDc_RapA"/>
    <property type="match status" value="1"/>
</dbReference>
<keyword evidence="1" id="KW-0547">Nucleotide-binding</keyword>
<feature type="domain" description="Helicase C-terminal" evidence="6">
    <location>
        <begin position="472"/>
        <end position="618"/>
    </location>
</feature>
<dbReference type="GO" id="GO:0004386">
    <property type="term" value="F:helicase activity"/>
    <property type="evidence" value="ECO:0007669"/>
    <property type="project" value="UniProtKB-KW"/>
</dbReference>
<dbReference type="SUPFAM" id="SSF52540">
    <property type="entry name" value="P-loop containing nucleoside triphosphate hydrolases"/>
    <property type="match status" value="2"/>
</dbReference>
<evidence type="ECO:0000259" key="6">
    <source>
        <dbReference type="PROSITE" id="PS51194"/>
    </source>
</evidence>
<dbReference type="AlphaFoldDB" id="A0A239H5A5"/>
<feature type="domain" description="Helicase ATP-binding" evidence="5">
    <location>
        <begin position="96"/>
        <end position="288"/>
    </location>
</feature>
<dbReference type="GO" id="GO:0016787">
    <property type="term" value="F:hydrolase activity"/>
    <property type="evidence" value="ECO:0007669"/>
    <property type="project" value="UniProtKB-KW"/>
</dbReference>
<dbReference type="EMBL" id="FZOK01000025">
    <property type="protein sequence ID" value="SNS76392.1"/>
    <property type="molecule type" value="Genomic_DNA"/>
</dbReference>
<dbReference type="RefSeq" id="WP_212668473.1">
    <property type="nucleotide sequence ID" value="NZ_FZOK01000025.1"/>
</dbReference>
<dbReference type="Gene3D" id="3.40.50.10810">
    <property type="entry name" value="Tandem AAA-ATPase domain"/>
    <property type="match status" value="1"/>
</dbReference>
<dbReference type="PROSITE" id="PS51194">
    <property type="entry name" value="HELICASE_CTER"/>
    <property type="match status" value="1"/>
</dbReference>
<dbReference type="InterPro" id="IPR057342">
    <property type="entry name" value="DEXDc_RapA"/>
</dbReference>
<evidence type="ECO:0000256" key="3">
    <source>
        <dbReference type="ARBA" id="ARBA00022806"/>
    </source>
</evidence>
<proteinExistence type="predicted"/>
<evidence type="ECO:0000256" key="1">
    <source>
        <dbReference type="ARBA" id="ARBA00022741"/>
    </source>
</evidence>
<evidence type="ECO:0000256" key="4">
    <source>
        <dbReference type="ARBA" id="ARBA00022840"/>
    </source>
</evidence>
<dbReference type="CDD" id="cd18793">
    <property type="entry name" value="SF2_C_SNF"/>
    <property type="match status" value="1"/>
</dbReference>
<dbReference type="Pfam" id="PF00271">
    <property type="entry name" value="Helicase_C"/>
    <property type="match status" value="1"/>
</dbReference>
<dbReference type="PANTHER" id="PTHR45766">
    <property type="entry name" value="DNA ANNEALING HELICASE AND ENDONUCLEASE ZRANB3 FAMILY MEMBER"/>
    <property type="match status" value="1"/>
</dbReference>
<evidence type="ECO:0000313" key="7">
    <source>
        <dbReference type="EMBL" id="SNS76392.1"/>
    </source>
</evidence>
<dbReference type="SMART" id="SM00490">
    <property type="entry name" value="HELICc"/>
    <property type="match status" value="1"/>
</dbReference>
<dbReference type="Pfam" id="PF00176">
    <property type="entry name" value="SNF2-rel_dom"/>
    <property type="match status" value="1"/>
</dbReference>
<protein>
    <submittedName>
        <fullName evidence="7">Superfamily II DNA or RNA helicase, SNF2 family</fullName>
    </submittedName>
</protein>